<organism evidence="2 3">
    <name type="scientific">Sesamum alatum</name>
    <dbReference type="NCBI Taxonomy" id="300844"/>
    <lineage>
        <taxon>Eukaryota</taxon>
        <taxon>Viridiplantae</taxon>
        <taxon>Streptophyta</taxon>
        <taxon>Embryophyta</taxon>
        <taxon>Tracheophyta</taxon>
        <taxon>Spermatophyta</taxon>
        <taxon>Magnoliopsida</taxon>
        <taxon>eudicotyledons</taxon>
        <taxon>Gunneridae</taxon>
        <taxon>Pentapetalae</taxon>
        <taxon>asterids</taxon>
        <taxon>lamiids</taxon>
        <taxon>Lamiales</taxon>
        <taxon>Pedaliaceae</taxon>
        <taxon>Sesamum</taxon>
    </lineage>
</organism>
<evidence type="ECO:0000313" key="3">
    <source>
        <dbReference type="Proteomes" id="UP001293254"/>
    </source>
</evidence>
<keyword evidence="3" id="KW-1185">Reference proteome</keyword>
<feature type="region of interest" description="Disordered" evidence="1">
    <location>
        <begin position="265"/>
        <end position="324"/>
    </location>
</feature>
<evidence type="ECO:0000256" key="1">
    <source>
        <dbReference type="SAM" id="MobiDB-lite"/>
    </source>
</evidence>
<reference evidence="2" key="2">
    <citation type="journal article" date="2024" name="Plant">
        <title>Genomic evolution and insights into agronomic trait innovations of Sesamum species.</title>
        <authorList>
            <person name="Miao H."/>
            <person name="Wang L."/>
            <person name="Qu L."/>
            <person name="Liu H."/>
            <person name="Sun Y."/>
            <person name="Le M."/>
            <person name="Wang Q."/>
            <person name="Wei S."/>
            <person name="Zheng Y."/>
            <person name="Lin W."/>
            <person name="Duan Y."/>
            <person name="Cao H."/>
            <person name="Xiong S."/>
            <person name="Wang X."/>
            <person name="Wei L."/>
            <person name="Li C."/>
            <person name="Ma Q."/>
            <person name="Ju M."/>
            <person name="Zhao R."/>
            <person name="Li G."/>
            <person name="Mu C."/>
            <person name="Tian Q."/>
            <person name="Mei H."/>
            <person name="Zhang T."/>
            <person name="Gao T."/>
            <person name="Zhang H."/>
        </authorList>
    </citation>
    <scope>NUCLEOTIDE SEQUENCE</scope>
    <source>
        <strain evidence="2">3651</strain>
    </source>
</reference>
<feature type="region of interest" description="Disordered" evidence="1">
    <location>
        <begin position="179"/>
        <end position="206"/>
    </location>
</feature>
<comment type="caution">
    <text evidence="2">The sequence shown here is derived from an EMBL/GenBank/DDBJ whole genome shotgun (WGS) entry which is preliminary data.</text>
</comment>
<evidence type="ECO:0000313" key="2">
    <source>
        <dbReference type="EMBL" id="KAK4416737.1"/>
    </source>
</evidence>
<accession>A0AAE1XRK1</accession>
<reference evidence="2" key="1">
    <citation type="submission" date="2020-06" db="EMBL/GenBank/DDBJ databases">
        <authorList>
            <person name="Li T."/>
            <person name="Hu X."/>
            <person name="Zhang T."/>
            <person name="Song X."/>
            <person name="Zhang H."/>
            <person name="Dai N."/>
            <person name="Sheng W."/>
            <person name="Hou X."/>
            <person name="Wei L."/>
        </authorList>
    </citation>
    <scope>NUCLEOTIDE SEQUENCE</scope>
    <source>
        <strain evidence="2">3651</strain>
        <tissue evidence="2">Leaf</tissue>
    </source>
</reference>
<dbReference type="AlphaFoldDB" id="A0AAE1XRK1"/>
<sequence length="324" mass="35415">MESHHASIMAALFCPMLENLFHNSATSTTSLAASGYSIPQPQPHSLYVFPHFPHTLTIHFYSPTQLSNPSLWLHNTPSSSPPPTPPYFPPSQPISPLTYQICIASPSPLTYHSSRPPTHLFNPLHKPKKIPTIKIVDMSGPSSRDEMETKLKFATKVRYGFIIGKELITNTQYTIPFPPHSSPTSILPNETHPSRPATSPPPLQPEPPVNLLPIFLLYYDNTGEPRGAEPTVQASGPFVAIGGVLGHPKLQTHRRRVRLSAPASPLHQCFNDPSSAADVAPPNPQDTPSPHRILGTSLLRGSYRRNCPSPIHSDSQASVAILPP</sequence>
<name>A0AAE1XRK1_9LAMI</name>
<gene>
    <name evidence="2" type="ORF">Salat_2499200</name>
</gene>
<dbReference type="EMBL" id="JACGWO010000010">
    <property type="protein sequence ID" value="KAK4416737.1"/>
    <property type="molecule type" value="Genomic_DNA"/>
</dbReference>
<proteinExistence type="predicted"/>
<protein>
    <submittedName>
        <fullName evidence="2">Uncharacterized protein</fullName>
    </submittedName>
</protein>
<dbReference type="Proteomes" id="UP001293254">
    <property type="component" value="Unassembled WGS sequence"/>
</dbReference>